<keyword evidence="3" id="KW-1185">Reference proteome</keyword>
<keyword evidence="1" id="KW-1133">Transmembrane helix</keyword>
<gene>
    <name evidence="2" type="ORF">VP01_2710g2</name>
</gene>
<dbReference type="Proteomes" id="UP000037035">
    <property type="component" value="Unassembled WGS sequence"/>
</dbReference>
<reference evidence="2 3" key="1">
    <citation type="submission" date="2015-08" db="EMBL/GenBank/DDBJ databases">
        <title>Next Generation Sequencing and Analysis of the Genome of Puccinia sorghi L Schw, the Causal Agent of Maize Common Rust.</title>
        <authorList>
            <person name="Rochi L."/>
            <person name="Burguener G."/>
            <person name="Darino M."/>
            <person name="Turjanski A."/>
            <person name="Kreff E."/>
            <person name="Dieguez M.J."/>
            <person name="Sacco F."/>
        </authorList>
    </citation>
    <scope>NUCLEOTIDE SEQUENCE [LARGE SCALE GENOMIC DNA]</scope>
    <source>
        <strain evidence="2 3">RO10H11247</strain>
    </source>
</reference>
<evidence type="ECO:0000313" key="2">
    <source>
        <dbReference type="EMBL" id="KNZ55322.1"/>
    </source>
</evidence>
<name>A0A0L6V466_9BASI</name>
<sequence>MGTLCLDLTTPHVFFFCFDFVTFCWFLVGEKSLKNIIMFMGFSFIVLNEQLLKQWYPGASLPLSSNEQTVCSLNWELGWCIVGIWVPQKRLNGITCQAFLGGKFRGNNLTYFDGTIHDPHNIYGEWAGYVGIPSRKRVSKAAIRLLLAANSNLYHLFKVINFLGEKSAIQSKIIETYNSLLSKMKSDLPNPMFMIELADPYTKANDLTTCSSNPQKLAGFTKFFLLFLHIKIFLPQNFFFPPKFYFAPNIFFDPKNSFSPALTGCGRCRYAPGTNGCWLAVPPTYYPTAWPHPTHNFTSAQVSETQKYLFVFLTVMVFQKYAAKLNYSAFKLAQDSSLAKQYTSLTSNHLGTTAWICPKKKTQTMHPNQDNEGRAMYINQIAEIPKECLLFNGKQHYVIAFCRNILFRINEKILPRLWLYWFLFIPLTEFSFVMRSQTYGITMIEAKKGQERKEINYHLLVQVKKNELASSLLLQVWSLEIWKLRVMIDAKLPKRQCDTTIVKIQMSKSKILFKLHVLIGRNNWVHSQNWNQELWHVWWWRMIGGRRAGG</sequence>
<feature type="transmembrane region" description="Helical" evidence="1">
    <location>
        <begin position="12"/>
        <end position="29"/>
    </location>
</feature>
<evidence type="ECO:0000256" key="1">
    <source>
        <dbReference type="SAM" id="Phobius"/>
    </source>
</evidence>
<dbReference type="VEuPathDB" id="FungiDB:VP01_2710g2"/>
<organism evidence="2 3">
    <name type="scientific">Puccinia sorghi</name>
    <dbReference type="NCBI Taxonomy" id="27349"/>
    <lineage>
        <taxon>Eukaryota</taxon>
        <taxon>Fungi</taxon>
        <taxon>Dikarya</taxon>
        <taxon>Basidiomycota</taxon>
        <taxon>Pucciniomycotina</taxon>
        <taxon>Pucciniomycetes</taxon>
        <taxon>Pucciniales</taxon>
        <taxon>Pucciniaceae</taxon>
        <taxon>Puccinia</taxon>
    </lineage>
</organism>
<proteinExistence type="predicted"/>
<accession>A0A0L6V466</accession>
<dbReference type="AlphaFoldDB" id="A0A0L6V466"/>
<protein>
    <submittedName>
        <fullName evidence="2">Uncharacterized protein</fullName>
    </submittedName>
</protein>
<keyword evidence="1" id="KW-0812">Transmembrane</keyword>
<keyword evidence="1" id="KW-0472">Membrane</keyword>
<dbReference type="EMBL" id="LAVV01007625">
    <property type="protein sequence ID" value="KNZ55322.1"/>
    <property type="molecule type" value="Genomic_DNA"/>
</dbReference>
<evidence type="ECO:0000313" key="3">
    <source>
        <dbReference type="Proteomes" id="UP000037035"/>
    </source>
</evidence>
<comment type="caution">
    <text evidence="2">The sequence shown here is derived from an EMBL/GenBank/DDBJ whole genome shotgun (WGS) entry which is preliminary data.</text>
</comment>